<dbReference type="PANTHER" id="PTHR30151">
    <property type="entry name" value="ALKANE SULFONATE ABC TRANSPORTER-RELATED, MEMBRANE SUBUNIT"/>
    <property type="match status" value="1"/>
</dbReference>
<accession>A0A150ISB5</accession>
<evidence type="ECO:0000256" key="4">
    <source>
        <dbReference type="ARBA" id="ARBA00022692"/>
    </source>
</evidence>
<dbReference type="PANTHER" id="PTHR30151:SF0">
    <property type="entry name" value="ABC TRANSPORTER PERMEASE PROTEIN MJ0413-RELATED"/>
    <property type="match status" value="1"/>
</dbReference>
<dbReference type="InterPro" id="IPR035906">
    <property type="entry name" value="MetI-like_sf"/>
</dbReference>
<dbReference type="GO" id="GO:0005886">
    <property type="term" value="C:plasma membrane"/>
    <property type="evidence" value="ECO:0007669"/>
    <property type="project" value="UniProtKB-SubCell"/>
</dbReference>
<dbReference type="InterPro" id="IPR000515">
    <property type="entry name" value="MetI-like"/>
</dbReference>
<comment type="subcellular location">
    <subcellularLocation>
        <location evidence="1 7">Cell membrane</location>
        <topology evidence="1 7">Multi-pass membrane protein</topology>
    </subcellularLocation>
</comment>
<dbReference type="Gene3D" id="1.10.3720.10">
    <property type="entry name" value="MetI-like"/>
    <property type="match status" value="1"/>
</dbReference>
<dbReference type="AlphaFoldDB" id="A0A150ISB5"/>
<feature type="transmembrane region" description="Helical" evidence="7">
    <location>
        <begin position="111"/>
        <end position="138"/>
    </location>
</feature>
<dbReference type="CDD" id="cd06261">
    <property type="entry name" value="TM_PBP2"/>
    <property type="match status" value="1"/>
</dbReference>
<evidence type="ECO:0000256" key="5">
    <source>
        <dbReference type="ARBA" id="ARBA00022989"/>
    </source>
</evidence>
<gene>
    <name evidence="9" type="ORF">AMQ22_01913</name>
</gene>
<keyword evidence="3" id="KW-1003">Cell membrane</keyword>
<feature type="transmembrane region" description="Helical" evidence="7">
    <location>
        <begin position="38"/>
        <end position="55"/>
    </location>
</feature>
<evidence type="ECO:0000256" key="6">
    <source>
        <dbReference type="ARBA" id="ARBA00023136"/>
    </source>
</evidence>
<dbReference type="PROSITE" id="PS50928">
    <property type="entry name" value="ABC_TM1"/>
    <property type="match status" value="1"/>
</dbReference>
<dbReference type="Proteomes" id="UP000075398">
    <property type="component" value="Unassembled WGS sequence"/>
</dbReference>
<feature type="transmembrane region" description="Helical" evidence="7">
    <location>
        <begin position="227"/>
        <end position="249"/>
    </location>
</feature>
<evidence type="ECO:0000256" key="1">
    <source>
        <dbReference type="ARBA" id="ARBA00004651"/>
    </source>
</evidence>
<feature type="transmembrane region" description="Helical" evidence="7">
    <location>
        <begin position="67"/>
        <end position="91"/>
    </location>
</feature>
<organism evidence="9 10">
    <name type="scientific">Candidatus Methanofastidiosum methylothiophilum</name>
    <dbReference type="NCBI Taxonomy" id="1705564"/>
    <lineage>
        <taxon>Archaea</taxon>
        <taxon>Methanobacteriati</taxon>
        <taxon>Methanobacteriota</taxon>
        <taxon>Stenosarchaea group</taxon>
        <taxon>Candidatus Methanofastidiosia</taxon>
        <taxon>Candidatus Methanofastidiosales</taxon>
        <taxon>Candidatus Methanofastidiosaceae</taxon>
        <taxon>Candidatus Methanofastidiosum</taxon>
    </lineage>
</organism>
<evidence type="ECO:0000313" key="9">
    <source>
        <dbReference type="EMBL" id="KYC47931.1"/>
    </source>
</evidence>
<keyword evidence="6 7" id="KW-0472">Membrane</keyword>
<keyword evidence="4 7" id="KW-0812">Transmembrane</keyword>
<reference evidence="9 10" key="1">
    <citation type="journal article" date="2016" name="ISME J.">
        <title>Chasing the elusive Euryarchaeota class WSA2: genomes reveal a uniquely fastidious methyl-reducing methanogen.</title>
        <authorList>
            <person name="Nobu M.K."/>
            <person name="Narihiro T."/>
            <person name="Kuroda K."/>
            <person name="Mei R."/>
            <person name="Liu W.T."/>
        </authorList>
    </citation>
    <scope>NUCLEOTIDE SEQUENCE [LARGE SCALE GENOMIC DNA]</scope>
    <source>
        <strain evidence="9">U1lsi0528_Bin055</strain>
    </source>
</reference>
<evidence type="ECO:0000256" key="2">
    <source>
        <dbReference type="ARBA" id="ARBA00022448"/>
    </source>
</evidence>
<sequence>MNGYDNFLKKYKIYTIISLGVAVAIWQIIAAFIVKNPFILPSFTETITSLYSLIVRMEIFTDLAISLYHFAIGMFFAIIFGIPIGMAMGWFKKIDNLMDPLIELLRPVPPLAWIPFAIVWFGLTHQSAGFIIFIGAFFPILTNTYSGFSSVPKTLVEAAKVLGCTKNKDLLKSVGLPSSFPDIAVGLRVAMGIGWMCLVAAELFGVSKEGLGYKIWWYYYLHRMDNVLSYMIALGLIGLGINWVFRYVVEKKLLRWMEGTVY</sequence>
<keyword evidence="2 7" id="KW-0813">Transport</keyword>
<comment type="caution">
    <text evidence="9">The sequence shown here is derived from an EMBL/GenBank/DDBJ whole genome shotgun (WGS) entry which is preliminary data.</text>
</comment>
<dbReference type="SUPFAM" id="SSF161098">
    <property type="entry name" value="MetI-like"/>
    <property type="match status" value="1"/>
</dbReference>
<feature type="transmembrane region" description="Helical" evidence="7">
    <location>
        <begin position="12"/>
        <end position="32"/>
    </location>
</feature>
<keyword evidence="5 7" id="KW-1133">Transmembrane helix</keyword>
<name>A0A150ISB5_9EURY</name>
<dbReference type="STRING" id="1705564.APG08_01337"/>
<proteinExistence type="inferred from homology"/>
<evidence type="ECO:0000313" key="10">
    <source>
        <dbReference type="Proteomes" id="UP000075398"/>
    </source>
</evidence>
<comment type="similarity">
    <text evidence="7">Belongs to the binding-protein-dependent transport system permease family.</text>
</comment>
<dbReference type="EMBL" id="LNGC01000140">
    <property type="protein sequence ID" value="KYC47931.1"/>
    <property type="molecule type" value="Genomic_DNA"/>
</dbReference>
<dbReference type="Pfam" id="PF00528">
    <property type="entry name" value="BPD_transp_1"/>
    <property type="match status" value="1"/>
</dbReference>
<protein>
    <submittedName>
        <fullName evidence="9">Taurine transporter subunit</fullName>
    </submittedName>
</protein>
<evidence type="ECO:0000256" key="3">
    <source>
        <dbReference type="ARBA" id="ARBA00022475"/>
    </source>
</evidence>
<feature type="domain" description="ABC transmembrane type-1" evidence="8">
    <location>
        <begin position="63"/>
        <end position="249"/>
    </location>
</feature>
<dbReference type="PATRIC" id="fig|1705409.3.peg.2030"/>
<evidence type="ECO:0000256" key="7">
    <source>
        <dbReference type="RuleBase" id="RU363032"/>
    </source>
</evidence>
<evidence type="ECO:0000259" key="8">
    <source>
        <dbReference type="PROSITE" id="PS50928"/>
    </source>
</evidence>
<dbReference type="GO" id="GO:0055085">
    <property type="term" value="P:transmembrane transport"/>
    <property type="evidence" value="ECO:0007669"/>
    <property type="project" value="InterPro"/>
</dbReference>
<feature type="transmembrane region" description="Helical" evidence="7">
    <location>
        <begin position="185"/>
        <end position="207"/>
    </location>
</feature>